<comment type="similarity">
    <text evidence="3 11 14">Belongs to the IPP transferase family.</text>
</comment>
<evidence type="ECO:0000256" key="1">
    <source>
        <dbReference type="ARBA" id="ARBA00001946"/>
    </source>
</evidence>
<keyword evidence="9 11" id="KW-0460">Magnesium</keyword>
<dbReference type="Gene3D" id="3.40.50.300">
    <property type="entry name" value="P-loop containing nucleotide triphosphate hydrolases"/>
    <property type="match status" value="1"/>
</dbReference>
<evidence type="ECO:0000256" key="13">
    <source>
        <dbReference type="RuleBase" id="RU003784"/>
    </source>
</evidence>
<evidence type="ECO:0000256" key="3">
    <source>
        <dbReference type="ARBA" id="ARBA00005842"/>
    </source>
</evidence>
<evidence type="ECO:0000256" key="4">
    <source>
        <dbReference type="ARBA" id="ARBA00011245"/>
    </source>
</evidence>
<evidence type="ECO:0000256" key="7">
    <source>
        <dbReference type="ARBA" id="ARBA00022741"/>
    </source>
</evidence>
<dbReference type="HAMAP" id="MF_00185">
    <property type="entry name" value="IPP_trans"/>
    <property type="match status" value="1"/>
</dbReference>
<dbReference type="Proteomes" id="UP000682951">
    <property type="component" value="Unassembled WGS sequence"/>
</dbReference>
<keyword evidence="6 11" id="KW-0819">tRNA processing</keyword>
<comment type="subunit">
    <text evidence="4 11">Monomer.</text>
</comment>
<comment type="cofactor">
    <cofactor evidence="1 11">
        <name>Mg(2+)</name>
        <dbReference type="ChEBI" id="CHEBI:18420"/>
    </cofactor>
</comment>
<comment type="catalytic activity">
    <reaction evidence="10 11 12">
        <text>adenosine(37) in tRNA + dimethylallyl diphosphate = N(6)-dimethylallyladenosine(37) in tRNA + diphosphate</text>
        <dbReference type="Rhea" id="RHEA:26482"/>
        <dbReference type="Rhea" id="RHEA-COMP:10162"/>
        <dbReference type="Rhea" id="RHEA-COMP:10375"/>
        <dbReference type="ChEBI" id="CHEBI:33019"/>
        <dbReference type="ChEBI" id="CHEBI:57623"/>
        <dbReference type="ChEBI" id="CHEBI:74411"/>
        <dbReference type="ChEBI" id="CHEBI:74415"/>
        <dbReference type="EC" id="2.5.1.75"/>
    </reaction>
</comment>
<evidence type="ECO:0000256" key="11">
    <source>
        <dbReference type="HAMAP-Rule" id="MF_00185"/>
    </source>
</evidence>
<organism evidence="15 16">
    <name type="scientific">Campylobacter anatolicus</name>
    <dbReference type="NCBI Taxonomy" id="2829105"/>
    <lineage>
        <taxon>Bacteria</taxon>
        <taxon>Pseudomonadati</taxon>
        <taxon>Campylobacterota</taxon>
        <taxon>Epsilonproteobacteria</taxon>
        <taxon>Campylobacterales</taxon>
        <taxon>Campylobacteraceae</taxon>
        <taxon>Campylobacter</taxon>
    </lineage>
</organism>
<dbReference type="PANTHER" id="PTHR11088">
    <property type="entry name" value="TRNA DIMETHYLALLYLTRANSFERASE"/>
    <property type="match status" value="1"/>
</dbReference>
<dbReference type="InterPro" id="IPR018022">
    <property type="entry name" value="IPT"/>
</dbReference>
<evidence type="ECO:0000256" key="5">
    <source>
        <dbReference type="ARBA" id="ARBA00022679"/>
    </source>
</evidence>
<protein>
    <recommendedName>
        <fullName evidence="11">tRNA dimethylallyltransferase</fullName>
        <ecNumber evidence="11">2.5.1.75</ecNumber>
    </recommendedName>
    <alternativeName>
        <fullName evidence="11">Dimethylallyl diphosphate:tRNA dimethylallyltransferase</fullName>
        <shortName evidence="11">DMAPP:tRNA dimethylallyltransferase</shortName>
        <shortName evidence="11">DMATase</shortName>
    </alternativeName>
    <alternativeName>
        <fullName evidence="11">Isopentenyl-diphosphate:tRNA isopentenyltransferase</fullName>
        <shortName evidence="11">IPP transferase</shortName>
        <shortName evidence="11">IPPT</shortName>
        <shortName evidence="11">IPTase</shortName>
    </alternativeName>
</protein>
<dbReference type="PANTHER" id="PTHR11088:SF60">
    <property type="entry name" value="TRNA DIMETHYLALLYLTRANSFERASE"/>
    <property type="match status" value="1"/>
</dbReference>
<feature type="region of interest" description="Interaction with substrate tRNA" evidence="11">
    <location>
        <begin position="34"/>
        <end position="37"/>
    </location>
</feature>
<dbReference type="InterPro" id="IPR039657">
    <property type="entry name" value="Dimethylallyltransferase"/>
</dbReference>
<keyword evidence="5 11" id="KW-0808">Transferase</keyword>
<keyword evidence="7 11" id="KW-0547">Nucleotide-binding</keyword>
<evidence type="ECO:0000313" key="15">
    <source>
        <dbReference type="EMBL" id="MBR8463218.1"/>
    </source>
</evidence>
<comment type="caution">
    <text evidence="15">The sequence shown here is derived from an EMBL/GenBank/DDBJ whole genome shotgun (WGS) entry which is preliminary data.</text>
</comment>
<feature type="site" description="Interaction with substrate tRNA" evidence="11">
    <location>
        <position position="100"/>
    </location>
</feature>
<dbReference type="EMBL" id="JAGSSW010000001">
    <property type="protein sequence ID" value="MBR8463218.1"/>
    <property type="molecule type" value="Genomic_DNA"/>
</dbReference>
<evidence type="ECO:0000256" key="6">
    <source>
        <dbReference type="ARBA" id="ARBA00022694"/>
    </source>
</evidence>
<evidence type="ECO:0000256" key="10">
    <source>
        <dbReference type="ARBA" id="ARBA00049563"/>
    </source>
</evidence>
<dbReference type="GO" id="GO:0052381">
    <property type="term" value="F:tRNA dimethylallyltransferase activity"/>
    <property type="evidence" value="ECO:0007669"/>
    <property type="project" value="UniProtKB-EC"/>
</dbReference>
<dbReference type="InterPro" id="IPR027417">
    <property type="entry name" value="P-loop_NTPase"/>
</dbReference>
<comment type="function">
    <text evidence="2 11 13">Catalyzes the transfer of a dimethylallyl group onto the adenine at position 37 in tRNAs that read codons beginning with uridine, leading to the formation of N6-(dimethylallyl)adenosine (i(6)A).</text>
</comment>
<evidence type="ECO:0000256" key="8">
    <source>
        <dbReference type="ARBA" id="ARBA00022840"/>
    </source>
</evidence>
<evidence type="ECO:0000256" key="9">
    <source>
        <dbReference type="ARBA" id="ARBA00022842"/>
    </source>
</evidence>
<gene>
    <name evidence="11 15" type="primary">miaA</name>
    <name evidence="15" type="ORF">KDD93_01335</name>
</gene>
<dbReference type="NCBIfam" id="TIGR00174">
    <property type="entry name" value="miaA"/>
    <property type="match status" value="1"/>
</dbReference>
<feature type="binding site" evidence="11">
    <location>
        <begin position="11"/>
        <end position="16"/>
    </location>
    <ligand>
        <name>substrate</name>
    </ligand>
</feature>
<evidence type="ECO:0000256" key="12">
    <source>
        <dbReference type="RuleBase" id="RU003783"/>
    </source>
</evidence>
<keyword evidence="8 11" id="KW-0067">ATP-binding</keyword>
<evidence type="ECO:0000256" key="2">
    <source>
        <dbReference type="ARBA" id="ARBA00003213"/>
    </source>
</evidence>
<name>A0ABS5HG49_9BACT</name>
<feature type="binding site" evidence="11">
    <location>
        <begin position="9"/>
        <end position="16"/>
    </location>
    <ligand>
        <name>ATP</name>
        <dbReference type="ChEBI" id="CHEBI:30616"/>
    </ligand>
</feature>
<dbReference type="EC" id="2.5.1.75" evidence="11"/>
<keyword evidence="16" id="KW-1185">Reference proteome</keyword>
<dbReference type="RefSeq" id="WP_212141525.1">
    <property type="nucleotide sequence ID" value="NZ_JAGSSW010000001.1"/>
</dbReference>
<accession>A0ABS5HG49</accession>
<dbReference type="Pfam" id="PF01715">
    <property type="entry name" value="IPPT"/>
    <property type="match status" value="1"/>
</dbReference>
<proteinExistence type="inferred from homology"/>
<evidence type="ECO:0000313" key="16">
    <source>
        <dbReference type="Proteomes" id="UP000682951"/>
    </source>
</evidence>
<dbReference type="Gene3D" id="1.10.20.140">
    <property type="match status" value="1"/>
</dbReference>
<reference evidence="15 16" key="1">
    <citation type="submission" date="2021-04" db="EMBL/GenBank/DDBJ databases">
        <title>Molecular and phenotypic characterization and identification of bacterial isolates recovered from the Anatolian ground squirrels (Spermophilus xanthoprymnus) and which have the potential to form a new species in the Campylobacter genus.</title>
        <authorList>
            <person name="Aydin F."/>
            <person name="Abay S."/>
            <person name="Kayman T."/>
            <person name="Karakaya E."/>
            <person name="Mustak H.K."/>
            <person name="Mustak I.B."/>
            <person name="Bilgin N."/>
            <person name="Duzler A."/>
            <person name="Sahin O."/>
            <person name="Guran O."/>
            <person name="Saticioglu I.B."/>
        </authorList>
    </citation>
    <scope>NUCLEOTIDE SEQUENCE [LARGE SCALE GENOMIC DNA]</scope>
    <source>
        <strain evidence="16">faydin-G24</strain>
    </source>
</reference>
<evidence type="ECO:0000256" key="14">
    <source>
        <dbReference type="RuleBase" id="RU003785"/>
    </source>
</evidence>
<comment type="caution">
    <text evidence="11">Lacks conserved residue(s) required for the propagation of feature annotation.</text>
</comment>
<dbReference type="SUPFAM" id="SSF52540">
    <property type="entry name" value="P-loop containing nucleoside triphosphate hydrolases"/>
    <property type="match status" value="2"/>
</dbReference>
<sequence>MFCEFAIIGTTASGKSALALRIAQEFGGVVLSLDSLALYKLIDIASAKPSRVELESVKHFGIDEIYPDENFSVGMFFEIYKRAYAYAKNLACPLIITGGSGFYLRSLLNGLTPDVPKCEINLSNVEIYDIVLSHDPEYAYKFSQNDSYRLEKWYQIYKFSGSTPSRWLKENTQEPLIKNLKIFEILWDVNEIRERIKKRTDEMFESGLLDEAKFLFKRYDKSLNAMRSIGLKECGEFLRGEICKNGTDLNELKSLIATHTCQLAKRQRTFNRSQFSDKFIGSLRECENAVRAFISAL</sequence>